<dbReference type="Gene3D" id="1.20.120.1220">
    <property type="match status" value="1"/>
</dbReference>
<evidence type="ECO:0000259" key="3">
    <source>
        <dbReference type="Pfam" id="PF01478"/>
    </source>
</evidence>
<feature type="transmembrane region" description="Helical" evidence="2">
    <location>
        <begin position="103"/>
        <end position="124"/>
    </location>
</feature>
<comment type="similarity">
    <text evidence="1">Belongs to the peptidase A24 family.</text>
</comment>
<evidence type="ECO:0000313" key="4">
    <source>
        <dbReference type="EMBL" id="GAA0231177.1"/>
    </source>
</evidence>
<dbReference type="Proteomes" id="UP001500967">
    <property type="component" value="Unassembled WGS sequence"/>
</dbReference>
<dbReference type="InterPro" id="IPR050882">
    <property type="entry name" value="Prepilin_peptidase/N-MTase"/>
</dbReference>
<dbReference type="InterPro" id="IPR000045">
    <property type="entry name" value="Prepilin_IV_endopep_pep"/>
</dbReference>
<feature type="transmembrane region" description="Helical" evidence="2">
    <location>
        <begin position="81"/>
        <end position="96"/>
    </location>
</feature>
<dbReference type="EMBL" id="BAAAGX010000006">
    <property type="protein sequence ID" value="GAA0231177.1"/>
    <property type="molecule type" value="Genomic_DNA"/>
</dbReference>
<feature type="transmembrane region" description="Helical" evidence="2">
    <location>
        <begin position="28"/>
        <end position="47"/>
    </location>
</feature>
<evidence type="ECO:0000256" key="2">
    <source>
        <dbReference type="SAM" id="Phobius"/>
    </source>
</evidence>
<keyword evidence="5" id="KW-1185">Reference proteome</keyword>
<accession>A0ABN0TVC4</accession>
<gene>
    <name evidence="4" type="ORF">GCM10009539_15750</name>
</gene>
<keyword evidence="2" id="KW-0472">Membrane</keyword>
<dbReference type="PANTHER" id="PTHR30487:SF0">
    <property type="entry name" value="PREPILIN LEADER PEPTIDASE_N-METHYLTRANSFERASE-RELATED"/>
    <property type="match status" value="1"/>
</dbReference>
<keyword evidence="2" id="KW-1133">Transmembrane helix</keyword>
<comment type="caution">
    <text evidence="4">The sequence shown here is derived from an EMBL/GenBank/DDBJ whole genome shotgun (WGS) entry which is preliminary data.</text>
</comment>
<feature type="transmembrane region" description="Helical" evidence="2">
    <location>
        <begin position="144"/>
        <end position="171"/>
    </location>
</feature>
<feature type="transmembrane region" description="Helical" evidence="2">
    <location>
        <begin position="54"/>
        <end position="75"/>
    </location>
</feature>
<reference evidence="4 5" key="1">
    <citation type="journal article" date="2019" name="Int. J. Syst. Evol. Microbiol.">
        <title>The Global Catalogue of Microorganisms (GCM) 10K type strain sequencing project: providing services to taxonomists for standard genome sequencing and annotation.</title>
        <authorList>
            <consortium name="The Broad Institute Genomics Platform"/>
            <consortium name="The Broad Institute Genome Sequencing Center for Infectious Disease"/>
            <person name="Wu L."/>
            <person name="Ma J."/>
        </authorList>
    </citation>
    <scope>NUCLEOTIDE SEQUENCE [LARGE SCALE GENOMIC DNA]</scope>
    <source>
        <strain evidence="4 5">JCM 10425</strain>
    </source>
</reference>
<keyword evidence="2" id="KW-0812">Transmembrane</keyword>
<dbReference type="Pfam" id="PF01478">
    <property type="entry name" value="Peptidase_A24"/>
    <property type="match status" value="1"/>
</dbReference>
<proteinExistence type="inferred from homology"/>
<evidence type="ECO:0000256" key="1">
    <source>
        <dbReference type="ARBA" id="ARBA00005801"/>
    </source>
</evidence>
<name>A0ABN0TVC4_9ACTN</name>
<dbReference type="PANTHER" id="PTHR30487">
    <property type="entry name" value="TYPE 4 PREPILIN-LIKE PROTEINS LEADER PEPTIDE-PROCESSING ENZYME"/>
    <property type="match status" value="1"/>
</dbReference>
<evidence type="ECO:0000313" key="5">
    <source>
        <dbReference type="Proteomes" id="UP001500967"/>
    </source>
</evidence>
<protein>
    <recommendedName>
        <fullName evidence="3">Prepilin type IV endopeptidase peptidase domain-containing protein</fullName>
    </recommendedName>
</protein>
<feature type="domain" description="Prepilin type IV endopeptidase peptidase" evidence="3">
    <location>
        <begin position="61"/>
        <end position="155"/>
    </location>
</feature>
<organism evidence="4 5">
    <name type="scientific">Cryptosporangium japonicum</name>
    <dbReference type="NCBI Taxonomy" id="80872"/>
    <lineage>
        <taxon>Bacteria</taxon>
        <taxon>Bacillati</taxon>
        <taxon>Actinomycetota</taxon>
        <taxon>Actinomycetes</taxon>
        <taxon>Cryptosporangiales</taxon>
        <taxon>Cryptosporangiaceae</taxon>
        <taxon>Cryptosporangium</taxon>
    </lineage>
</organism>
<sequence>MVIVAAVVGLGCGPLLRAGIARYAATPRFGVVEVVAALGLVLVAWGLARASIWVQLAAAWLVLCGVVLAFVDVAVQRLPNPWTGAAAAGVFVLLAAERDPARLGRAVLCGLAAAGWYLVLAFVMPAGMGLGDVKLAFPLGLALGWWGGTVALLGVASGFLLHGLLTVVLLVTKRIGRRGQLPHGPAMIVGAVTVLALLGG</sequence>